<sequence length="310" mass="31503">MHTVAPHLDVQAVTARLSWPGGPVPALLWLPEVDSTNLELERRALAGPGAWPDYSVLGAEYQSAGAGRRGRSFTAPPSAALMVSVLLRPGRLAAGDRGAVLGWVPLLAGLALVRALERACRVRARLKWPNDVLVTAADGTEGKITGILGRVAMLGEEPLVIIGAGTNVHQDRSALPVSHAASVRTAGGHTDREALLIAYLEEFAPLYHRLRDGGADAVPGLRAEVEPVVSTLGRRVRAELPGGAAREGTALGLGPGGELLLDAGEPISAADVHHLRPAGAGGYAGARTPGAAGAGSTAGAAAAGRDGGAA</sequence>
<dbReference type="Gene3D" id="2.30.30.100">
    <property type="match status" value="1"/>
</dbReference>
<evidence type="ECO:0000256" key="2">
    <source>
        <dbReference type="SAM" id="MobiDB-lite"/>
    </source>
</evidence>
<protein>
    <submittedName>
        <fullName evidence="4">Biotin--[acetyl-CoA-carboxylase] ligase</fullName>
    </submittedName>
</protein>
<organism evidence="4 5">
    <name type="scientific">Sediminivirga luteola</name>
    <dbReference type="NCBI Taxonomy" id="1774748"/>
    <lineage>
        <taxon>Bacteria</taxon>
        <taxon>Bacillati</taxon>
        <taxon>Actinomycetota</taxon>
        <taxon>Actinomycetes</taxon>
        <taxon>Micrococcales</taxon>
        <taxon>Brevibacteriaceae</taxon>
        <taxon>Sediminivirga</taxon>
    </lineage>
</organism>
<dbReference type="GO" id="GO:0005737">
    <property type="term" value="C:cytoplasm"/>
    <property type="evidence" value="ECO:0007669"/>
    <property type="project" value="TreeGrafter"/>
</dbReference>
<proteinExistence type="predicted"/>
<evidence type="ECO:0000313" key="5">
    <source>
        <dbReference type="Proteomes" id="UP000616114"/>
    </source>
</evidence>
<dbReference type="Proteomes" id="UP000616114">
    <property type="component" value="Unassembled WGS sequence"/>
</dbReference>
<evidence type="ECO:0000259" key="3">
    <source>
        <dbReference type="PROSITE" id="PS51733"/>
    </source>
</evidence>
<dbReference type="EMBL" id="BMFY01000009">
    <property type="protein sequence ID" value="GGA18679.1"/>
    <property type="molecule type" value="Genomic_DNA"/>
</dbReference>
<keyword evidence="1 4" id="KW-0436">Ligase</keyword>
<feature type="compositionally biased region" description="Low complexity" evidence="2">
    <location>
        <begin position="287"/>
        <end position="304"/>
    </location>
</feature>
<comment type="caution">
    <text evidence="4">The sequence shown here is derived from an EMBL/GenBank/DDBJ whole genome shotgun (WGS) entry which is preliminary data.</text>
</comment>
<dbReference type="AlphaFoldDB" id="A0A8J2TZ99"/>
<name>A0A8J2TZ99_9MICO</name>
<feature type="domain" description="BPL/LPL catalytic" evidence="3">
    <location>
        <begin position="22"/>
        <end position="211"/>
    </location>
</feature>
<dbReference type="NCBIfam" id="TIGR00121">
    <property type="entry name" value="birA_ligase"/>
    <property type="match status" value="1"/>
</dbReference>
<gene>
    <name evidence="4" type="ORF">GCM10011333_22230</name>
</gene>
<dbReference type="PANTHER" id="PTHR12835:SF5">
    <property type="entry name" value="BIOTIN--PROTEIN LIGASE"/>
    <property type="match status" value="1"/>
</dbReference>
<dbReference type="PROSITE" id="PS51733">
    <property type="entry name" value="BPL_LPL_CATALYTIC"/>
    <property type="match status" value="1"/>
</dbReference>
<dbReference type="InterPro" id="IPR004143">
    <property type="entry name" value="BPL_LPL_catalytic"/>
</dbReference>
<evidence type="ECO:0000313" key="4">
    <source>
        <dbReference type="EMBL" id="GGA18679.1"/>
    </source>
</evidence>
<feature type="region of interest" description="Disordered" evidence="2">
    <location>
        <begin position="287"/>
        <end position="310"/>
    </location>
</feature>
<dbReference type="Pfam" id="PF03099">
    <property type="entry name" value="BPL_LplA_LipB"/>
    <property type="match status" value="1"/>
</dbReference>
<dbReference type="SUPFAM" id="SSF55681">
    <property type="entry name" value="Class II aaRS and biotin synthetases"/>
    <property type="match status" value="1"/>
</dbReference>
<evidence type="ECO:0000256" key="1">
    <source>
        <dbReference type="ARBA" id="ARBA00022598"/>
    </source>
</evidence>
<accession>A0A8J2TZ99</accession>
<reference evidence="4" key="1">
    <citation type="journal article" date="2014" name="Int. J. Syst. Evol. Microbiol.">
        <title>Complete genome sequence of Corynebacterium casei LMG S-19264T (=DSM 44701T), isolated from a smear-ripened cheese.</title>
        <authorList>
            <consortium name="US DOE Joint Genome Institute (JGI-PGF)"/>
            <person name="Walter F."/>
            <person name="Albersmeier A."/>
            <person name="Kalinowski J."/>
            <person name="Ruckert C."/>
        </authorList>
    </citation>
    <scope>NUCLEOTIDE SEQUENCE</scope>
    <source>
        <strain evidence="4">CGMCC 1.12785</strain>
    </source>
</reference>
<dbReference type="InterPro" id="IPR045864">
    <property type="entry name" value="aa-tRNA-synth_II/BPL/LPL"/>
</dbReference>
<dbReference type="RefSeq" id="WP_188550958.1">
    <property type="nucleotide sequence ID" value="NZ_BMFY01000009.1"/>
</dbReference>
<dbReference type="PANTHER" id="PTHR12835">
    <property type="entry name" value="BIOTIN PROTEIN LIGASE"/>
    <property type="match status" value="1"/>
</dbReference>
<keyword evidence="5" id="KW-1185">Reference proteome</keyword>
<dbReference type="GO" id="GO:0004077">
    <property type="term" value="F:biotin--[biotin carboxyl-carrier protein] ligase activity"/>
    <property type="evidence" value="ECO:0007669"/>
    <property type="project" value="InterPro"/>
</dbReference>
<reference evidence="4" key="2">
    <citation type="submission" date="2020-09" db="EMBL/GenBank/DDBJ databases">
        <authorList>
            <person name="Sun Q."/>
            <person name="Zhou Y."/>
        </authorList>
    </citation>
    <scope>NUCLEOTIDE SEQUENCE</scope>
    <source>
        <strain evidence="4">CGMCC 1.12785</strain>
    </source>
</reference>
<dbReference type="Gene3D" id="3.30.930.10">
    <property type="entry name" value="Bira Bifunctional Protein, Domain 2"/>
    <property type="match status" value="1"/>
</dbReference>
<dbReference type="CDD" id="cd16442">
    <property type="entry name" value="BPL"/>
    <property type="match status" value="1"/>
</dbReference>
<dbReference type="InterPro" id="IPR004408">
    <property type="entry name" value="Biotin_CoA_COase_ligase"/>
</dbReference>